<dbReference type="STRING" id="699431.SY89_03043"/>
<dbReference type="AlphaFoldDB" id="A0A0N8I0G9"/>
<proteinExistence type="predicted"/>
<dbReference type="RefSeq" id="WP_054584578.1">
    <property type="nucleotide sequence ID" value="NZ_LGUC01000001.1"/>
</dbReference>
<comment type="caution">
    <text evidence="2">The sequence shown here is derived from an EMBL/GenBank/DDBJ whole genome shotgun (WGS) entry which is preliminary data.</text>
</comment>
<evidence type="ECO:0000259" key="1">
    <source>
        <dbReference type="Pfam" id="PF25921"/>
    </source>
</evidence>
<protein>
    <recommendedName>
        <fullName evidence="1">DUF7967 domain-containing protein</fullName>
    </recommendedName>
</protein>
<dbReference type="OrthoDB" id="156620at2157"/>
<gene>
    <name evidence="2" type="ORF">SY89_03043</name>
</gene>
<dbReference type="EMBL" id="LGUC01000001">
    <property type="protein sequence ID" value="KPN32275.1"/>
    <property type="molecule type" value="Genomic_DNA"/>
</dbReference>
<organism evidence="2 3">
    <name type="scientific">Halolamina pelagica</name>
    <dbReference type="NCBI Taxonomy" id="699431"/>
    <lineage>
        <taxon>Archaea</taxon>
        <taxon>Methanobacteriati</taxon>
        <taxon>Methanobacteriota</taxon>
        <taxon>Stenosarchaea group</taxon>
        <taxon>Halobacteria</taxon>
        <taxon>Halobacteriales</taxon>
        <taxon>Haloferacaceae</taxon>
    </lineage>
</organism>
<evidence type="ECO:0000313" key="3">
    <source>
        <dbReference type="Proteomes" id="UP000050535"/>
    </source>
</evidence>
<sequence length="85" mass="9479">MTRVWLVDRDVDSRNLVTMTYATPDGERAFTRQAALDSLARRDGPTAALDVADDRLTAVDDRETVARYAAEAERVAESHDPDDEL</sequence>
<name>A0A0N8I0G9_9EURY</name>
<dbReference type="InterPro" id="IPR058273">
    <property type="entry name" value="DUF7967"/>
</dbReference>
<accession>A0A0N8I0G9</accession>
<reference evidence="3" key="1">
    <citation type="submission" date="2013-11" db="EMBL/GenBank/DDBJ databases">
        <authorList>
            <person name="Hoang H.T."/>
            <person name="Killian M.L."/>
            <person name="Madson D.M."/>
            <person name="Arruda P.H.E."/>
            <person name="Sun D."/>
            <person name="Schwartz K.J."/>
            <person name="Yoon K."/>
        </authorList>
    </citation>
    <scope>NUCLEOTIDE SEQUENCE [LARGE SCALE GENOMIC DNA]</scope>
    <source>
        <strain evidence="3">CDK2</strain>
    </source>
</reference>
<dbReference type="Proteomes" id="UP000050535">
    <property type="component" value="Unassembled WGS sequence"/>
</dbReference>
<evidence type="ECO:0000313" key="2">
    <source>
        <dbReference type="EMBL" id="KPN32275.1"/>
    </source>
</evidence>
<feature type="domain" description="DUF7967" evidence="1">
    <location>
        <begin position="2"/>
        <end position="85"/>
    </location>
</feature>
<keyword evidence="3" id="KW-1185">Reference proteome</keyword>
<dbReference type="Pfam" id="PF25921">
    <property type="entry name" value="DUF7967"/>
    <property type="match status" value="1"/>
</dbReference>